<dbReference type="AlphaFoldDB" id="A0A1I4G518"/>
<name>A0A1I4G518_9RHOB</name>
<dbReference type="Proteomes" id="UP000198851">
    <property type="component" value="Unassembled WGS sequence"/>
</dbReference>
<proteinExistence type="predicted"/>
<protein>
    <submittedName>
        <fullName evidence="1">Uncharacterized conserved protein, DUF1800 family</fullName>
    </submittedName>
</protein>
<dbReference type="Pfam" id="PF08811">
    <property type="entry name" value="DUF1800"/>
    <property type="match status" value="1"/>
</dbReference>
<gene>
    <name evidence="1" type="ORF">SAMN04488036_107182</name>
</gene>
<sequence>MSFSPTLAAHRFGYGRSPALALPESIDAMVADLRGADVAARQFALPPSKEVHALTEAFRGLRKARGQALKRGEDDGAEVAAFKAFQREQRDRYRGWMAQTLLRRVWSVDGLRERLVDFWADHFSAPGKNYVFRATALHYVDEAIRPFVAARFEDMLEAAVLHPQMSHFLDQAASVGPNSEFATRNPDHARGLNENLAREILELHTLGVGGAYEQRDVRQLAELLTGLRTDFDKRTLFDARRAEPGAETVLGELYGGAGVAQFDDIRAVLRDLARHPDTATHLARKMARHFVADAGHPDLEAAMRAAYLESKGDLLAMTEAMLHHPAAWEAERRNFKQPVVFLCSAMRGLAVPQKRIREIRNVRMQRMVNGPLRAMGQPIGVPLGPDGFEENDAHWLSPQGLAARLQWSLAAPSVLAEPLPDPRQFVGDALGDDAPAEVLFAARAAENRREGIALVLMSPAFQRM</sequence>
<dbReference type="STRING" id="1280847.SAMN04488036_107182"/>
<dbReference type="RefSeq" id="WP_093325254.1">
    <property type="nucleotide sequence ID" value="NZ_FOSZ01000007.1"/>
</dbReference>
<evidence type="ECO:0000313" key="2">
    <source>
        <dbReference type="Proteomes" id="UP000198851"/>
    </source>
</evidence>
<accession>A0A1I4G518</accession>
<organism evidence="1 2">
    <name type="scientific">Shimia haliotis</name>
    <dbReference type="NCBI Taxonomy" id="1280847"/>
    <lineage>
        <taxon>Bacteria</taxon>
        <taxon>Pseudomonadati</taxon>
        <taxon>Pseudomonadota</taxon>
        <taxon>Alphaproteobacteria</taxon>
        <taxon>Rhodobacterales</taxon>
        <taxon>Roseobacteraceae</taxon>
    </lineage>
</organism>
<dbReference type="OrthoDB" id="9772295at2"/>
<reference evidence="2" key="1">
    <citation type="submission" date="2016-10" db="EMBL/GenBank/DDBJ databases">
        <authorList>
            <person name="Varghese N."/>
            <person name="Submissions S."/>
        </authorList>
    </citation>
    <scope>NUCLEOTIDE SEQUENCE [LARGE SCALE GENOMIC DNA]</scope>
    <source>
        <strain evidence="2">DSM 28453</strain>
    </source>
</reference>
<keyword evidence="2" id="KW-1185">Reference proteome</keyword>
<dbReference type="InterPro" id="IPR014917">
    <property type="entry name" value="DUF1800"/>
</dbReference>
<evidence type="ECO:0000313" key="1">
    <source>
        <dbReference type="EMBL" id="SFL25188.1"/>
    </source>
</evidence>
<dbReference type="EMBL" id="FOSZ01000007">
    <property type="protein sequence ID" value="SFL25188.1"/>
    <property type="molecule type" value="Genomic_DNA"/>
</dbReference>